<protein>
    <recommendedName>
        <fullName evidence="4">Nuclear cap-binding protein subunit 3</fullName>
    </recommendedName>
</protein>
<reference evidence="2" key="1">
    <citation type="submission" date="2020-10" db="EMBL/GenBank/DDBJ databases">
        <title>Unveiling of a novel bifunctional photoreceptor, Dualchrome1, isolated from a cosmopolitan green alga.</title>
        <authorList>
            <person name="Suzuki S."/>
            <person name="Kawachi M."/>
        </authorList>
    </citation>
    <scope>NUCLEOTIDE SEQUENCE</scope>
    <source>
        <strain evidence="2">NIES 2893</strain>
    </source>
</reference>
<organism evidence="2 3">
    <name type="scientific">Pycnococcus provasolii</name>
    <dbReference type="NCBI Taxonomy" id="41880"/>
    <lineage>
        <taxon>Eukaryota</taxon>
        <taxon>Viridiplantae</taxon>
        <taxon>Chlorophyta</taxon>
        <taxon>Pseudoscourfieldiophyceae</taxon>
        <taxon>Pseudoscourfieldiales</taxon>
        <taxon>Pycnococcaceae</taxon>
        <taxon>Pycnococcus</taxon>
    </lineage>
</organism>
<gene>
    <name evidence="2" type="ORF">PPROV_000932800</name>
</gene>
<dbReference type="Proteomes" id="UP000660262">
    <property type="component" value="Unassembled WGS sequence"/>
</dbReference>
<dbReference type="Pfam" id="PF10309">
    <property type="entry name" value="NCBP3"/>
    <property type="match status" value="1"/>
</dbReference>
<evidence type="ECO:0000313" key="2">
    <source>
        <dbReference type="EMBL" id="GHP10597.1"/>
    </source>
</evidence>
<feature type="compositionally biased region" description="Acidic residues" evidence="1">
    <location>
        <begin position="165"/>
        <end position="174"/>
    </location>
</feature>
<accession>A0A830I0E1</accession>
<dbReference type="GO" id="GO:0005634">
    <property type="term" value="C:nucleus"/>
    <property type="evidence" value="ECO:0007669"/>
    <property type="project" value="TreeGrafter"/>
</dbReference>
<proteinExistence type="predicted"/>
<feature type="region of interest" description="Disordered" evidence="1">
    <location>
        <begin position="359"/>
        <end position="380"/>
    </location>
</feature>
<evidence type="ECO:0000313" key="3">
    <source>
        <dbReference type="Proteomes" id="UP000660262"/>
    </source>
</evidence>
<dbReference type="GO" id="GO:0000340">
    <property type="term" value="F:RNA 7-methylguanosine cap binding"/>
    <property type="evidence" value="ECO:0007669"/>
    <property type="project" value="InterPro"/>
</dbReference>
<feature type="compositionally biased region" description="Basic and acidic residues" evidence="1">
    <location>
        <begin position="362"/>
        <end position="372"/>
    </location>
</feature>
<dbReference type="OrthoDB" id="422106at2759"/>
<dbReference type="GO" id="GO:0003729">
    <property type="term" value="F:mRNA binding"/>
    <property type="evidence" value="ECO:0007669"/>
    <property type="project" value="InterPro"/>
</dbReference>
<dbReference type="InterPro" id="IPR019416">
    <property type="entry name" value="NCBP3"/>
</dbReference>
<dbReference type="EMBL" id="BNJQ01000030">
    <property type="protein sequence ID" value="GHP10597.1"/>
    <property type="molecule type" value="Genomic_DNA"/>
</dbReference>
<dbReference type="AlphaFoldDB" id="A0A830I0E1"/>
<keyword evidence="3" id="KW-1185">Reference proteome</keyword>
<dbReference type="PANTHER" id="PTHR16291">
    <property type="entry name" value="NUCLEAR CAP-BINDING PROTEIN SUBUNIT 3"/>
    <property type="match status" value="1"/>
</dbReference>
<comment type="caution">
    <text evidence="2">The sequence shown here is derived from an EMBL/GenBank/DDBJ whole genome shotgun (WGS) entry which is preliminary data.</text>
</comment>
<name>A0A830I0E1_9CHLO</name>
<feature type="compositionally biased region" description="Pro residues" evidence="1">
    <location>
        <begin position="120"/>
        <end position="129"/>
    </location>
</feature>
<evidence type="ECO:0008006" key="4">
    <source>
        <dbReference type="Google" id="ProtNLM"/>
    </source>
</evidence>
<dbReference type="PANTHER" id="PTHR16291:SF0">
    <property type="entry name" value="NUCLEAR CAP-BINDING PROTEIN SUBUNIT 3"/>
    <property type="match status" value="1"/>
</dbReference>
<feature type="region of interest" description="Disordered" evidence="1">
    <location>
        <begin position="116"/>
        <end position="184"/>
    </location>
</feature>
<sequence>MAPPVPIVFPTAPAPGAPLQDLQEAVPVPVPVPLGFEDIASAAQLEADKHRARAERFNSEYVPPKDERLLNEVNTWQAEQRERYSRKGDAFVTGIDFASPDEIQKREARAAKYGVTAEPTPTPAGPAPGIPHADDPEEAARRKRREERFGPMESAPEPTMASAAPDDDGMDVDTLEPPREPPAHEAIRPDAVHLYGVDMLNNNEVLSYFLSYGPSYVEWIDDSSCNVVFPDAGGCARALAGRGKPIDEDGGDSATAQTTGINRAWHRGPDFMRGKLAVPLMYRMATVADVRPELRGEKKEKSRRLWRTTPAEKKNRNMQFKLTGALAPKAGVKKRRGGKGGGRGGGAAVAMMEAAVVEATAEEDKRLRKGGGDDDDDDET</sequence>
<evidence type="ECO:0000256" key="1">
    <source>
        <dbReference type="SAM" id="MobiDB-lite"/>
    </source>
</evidence>
<feature type="compositionally biased region" description="Basic and acidic residues" evidence="1">
    <location>
        <begin position="132"/>
        <end position="150"/>
    </location>
</feature>